<evidence type="ECO:0000259" key="1">
    <source>
        <dbReference type="Pfam" id="PF24576"/>
    </source>
</evidence>
<sequence>MGESRNAYRVLVGRPEGKRPLERPRRRWEDNIKMDLREVGCDDRDWINLAQDRDRWRAYVRAAMNLRVVVITEDVQNVHLLLEYRPHIDVSLTCEHDPKLQEYFVCPQNMPKFDSEGIPNQAPETNKPMILNGLTSRNREGSDQFNRHKAANMKVAAFLCVYWIQALAIDPKTFSLISAFTSHTIAKSAVIFTCWSTSDMVFMMKFMSAKGMFVSIYNTGEEIKTMKMLQTKYEHVAVIVDLQCGGSDRILETAHESNYVRRLHHWLLLSPPESRIINTLDPQSAPLDSNVIVASLEPSSKHVVLHDVYTLGTREALTVTPARVWTPGQPVPPSPRRDNFGGVLINAATIVIEDTWENFFDMRVRHLNTQNKCNYVLMSYISIILNFTMNLTLTDSWGYPKIGSRCYDGVVGLLECGDIEIGAVGLLQKDARLDRIDYAGETIDFGPVNKETGCSSINGTSTDNGPVKRKLQGRMITTVPVSDYESDEIELDTDYDVSGVLSIFTDCESDVEKKTKSVKIMLRHIVI</sequence>
<dbReference type="InterPro" id="IPR057074">
    <property type="entry name" value="IR75A_N"/>
</dbReference>
<dbReference type="Pfam" id="PF24576">
    <property type="entry name" value="IR75A_N"/>
    <property type="match status" value="1"/>
</dbReference>
<dbReference type="EMBL" id="JAJSOF020000017">
    <property type="protein sequence ID" value="KAJ4439299.1"/>
    <property type="molecule type" value="Genomic_DNA"/>
</dbReference>
<evidence type="ECO:0000313" key="2">
    <source>
        <dbReference type="EMBL" id="KAJ4439299.1"/>
    </source>
</evidence>
<accession>A0ABQ8SYK2</accession>
<evidence type="ECO:0000313" key="3">
    <source>
        <dbReference type="Proteomes" id="UP001148838"/>
    </source>
</evidence>
<comment type="caution">
    <text evidence="2">The sequence shown here is derived from an EMBL/GenBank/DDBJ whole genome shotgun (WGS) entry which is preliminary data.</text>
</comment>
<gene>
    <name evidence="2" type="ORF">ANN_07421</name>
</gene>
<organism evidence="2 3">
    <name type="scientific">Periplaneta americana</name>
    <name type="common">American cockroach</name>
    <name type="synonym">Blatta americana</name>
    <dbReference type="NCBI Taxonomy" id="6978"/>
    <lineage>
        <taxon>Eukaryota</taxon>
        <taxon>Metazoa</taxon>
        <taxon>Ecdysozoa</taxon>
        <taxon>Arthropoda</taxon>
        <taxon>Hexapoda</taxon>
        <taxon>Insecta</taxon>
        <taxon>Pterygota</taxon>
        <taxon>Neoptera</taxon>
        <taxon>Polyneoptera</taxon>
        <taxon>Dictyoptera</taxon>
        <taxon>Blattodea</taxon>
        <taxon>Blattoidea</taxon>
        <taxon>Blattidae</taxon>
        <taxon>Blattinae</taxon>
        <taxon>Periplaneta</taxon>
    </lineage>
</organism>
<feature type="domain" description="Ionotropic receptor 75a N-terminal" evidence="1">
    <location>
        <begin position="174"/>
        <end position="328"/>
    </location>
</feature>
<keyword evidence="3" id="KW-1185">Reference proteome</keyword>
<dbReference type="Proteomes" id="UP001148838">
    <property type="component" value="Unassembled WGS sequence"/>
</dbReference>
<name>A0ABQ8SYK2_PERAM</name>
<reference evidence="2 3" key="1">
    <citation type="journal article" date="2022" name="Allergy">
        <title>Genome assembly and annotation of Periplaneta americana reveal a comprehensive cockroach allergen profile.</title>
        <authorList>
            <person name="Wang L."/>
            <person name="Xiong Q."/>
            <person name="Saelim N."/>
            <person name="Wang L."/>
            <person name="Nong W."/>
            <person name="Wan A.T."/>
            <person name="Shi M."/>
            <person name="Liu X."/>
            <person name="Cao Q."/>
            <person name="Hui J.H.L."/>
            <person name="Sookrung N."/>
            <person name="Leung T.F."/>
            <person name="Tungtrongchitr A."/>
            <person name="Tsui S.K.W."/>
        </authorList>
    </citation>
    <scope>NUCLEOTIDE SEQUENCE [LARGE SCALE GENOMIC DNA]</scope>
    <source>
        <strain evidence="2">PWHHKU_190912</strain>
    </source>
</reference>
<proteinExistence type="predicted"/>
<protein>
    <recommendedName>
        <fullName evidence="1">Ionotropic receptor 75a N-terminal domain-containing protein</fullName>
    </recommendedName>
</protein>